<evidence type="ECO:0000313" key="2">
    <source>
        <dbReference type="EMBL" id="MYL18992.1"/>
    </source>
</evidence>
<dbReference type="Pfam" id="PF13157">
    <property type="entry name" value="Enas"/>
    <property type="match status" value="1"/>
</dbReference>
<dbReference type="EMBL" id="WMET01000001">
    <property type="protein sequence ID" value="MYL18992.1"/>
    <property type="molecule type" value="Genomic_DNA"/>
</dbReference>
<accession>A0A845DRJ1</accession>
<evidence type="ECO:0000259" key="1">
    <source>
        <dbReference type="Pfam" id="PF13157"/>
    </source>
</evidence>
<dbReference type="InterPro" id="IPR025055">
    <property type="entry name" value="Ena_core"/>
</dbReference>
<feature type="domain" description="Endospore appendages core" evidence="1">
    <location>
        <begin position="5"/>
        <end position="128"/>
    </location>
</feature>
<organism evidence="2 3">
    <name type="scientific">Halobacillus litoralis</name>
    <dbReference type="NCBI Taxonomy" id="45668"/>
    <lineage>
        <taxon>Bacteria</taxon>
        <taxon>Bacillati</taxon>
        <taxon>Bacillota</taxon>
        <taxon>Bacilli</taxon>
        <taxon>Bacillales</taxon>
        <taxon>Bacillaceae</taxon>
        <taxon>Halobacillus</taxon>
    </lineage>
</organism>
<sequence length="129" mass="13581">MANCCCPDRGGQFAMDEFCGNFTIDCLTDAPAPDFGLAETVWSSSFTIDAGTISVFYDTGCADPLTVYVANGGVVVDTFTVPLATLGSNGNTRSVTVQAFDEVRIICNTDAAAGNSCRGKYCISANYRL</sequence>
<dbReference type="AlphaFoldDB" id="A0A845DRJ1"/>
<proteinExistence type="predicted"/>
<protein>
    <submittedName>
        <fullName evidence="2">DUF3992 domain-containing protein</fullName>
    </submittedName>
</protein>
<evidence type="ECO:0000313" key="3">
    <source>
        <dbReference type="Proteomes" id="UP000460949"/>
    </source>
</evidence>
<name>A0A845DRJ1_9BACI</name>
<dbReference type="Proteomes" id="UP000460949">
    <property type="component" value="Unassembled WGS sequence"/>
</dbReference>
<reference evidence="2 3" key="1">
    <citation type="submission" date="2019-11" db="EMBL/GenBank/DDBJ databases">
        <title>Genome sequences of 17 halophilic strains isolated from different environments.</title>
        <authorList>
            <person name="Furrow R.E."/>
        </authorList>
    </citation>
    <scope>NUCLEOTIDE SEQUENCE [LARGE SCALE GENOMIC DNA]</scope>
    <source>
        <strain evidence="2 3">22511_23_Filter</strain>
    </source>
</reference>
<comment type="caution">
    <text evidence="2">The sequence shown here is derived from an EMBL/GenBank/DDBJ whole genome shotgun (WGS) entry which is preliminary data.</text>
</comment>
<dbReference type="RefSeq" id="WP_160835421.1">
    <property type="nucleotide sequence ID" value="NZ_WMET01000001.1"/>
</dbReference>
<dbReference type="OrthoDB" id="2971064at2"/>
<gene>
    <name evidence="2" type="ORF">GLW04_03765</name>
</gene>